<evidence type="ECO:0000256" key="1">
    <source>
        <dbReference type="SAM" id="Phobius"/>
    </source>
</evidence>
<feature type="transmembrane region" description="Helical" evidence="1">
    <location>
        <begin position="437"/>
        <end position="455"/>
    </location>
</feature>
<organism evidence="2 3">
    <name type="scientific">Periconia macrospinosa</name>
    <dbReference type="NCBI Taxonomy" id="97972"/>
    <lineage>
        <taxon>Eukaryota</taxon>
        <taxon>Fungi</taxon>
        <taxon>Dikarya</taxon>
        <taxon>Ascomycota</taxon>
        <taxon>Pezizomycotina</taxon>
        <taxon>Dothideomycetes</taxon>
        <taxon>Pleosporomycetidae</taxon>
        <taxon>Pleosporales</taxon>
        <taxon>Massarineae</taxon>
        <taxon>Periconiaceae</taxon>
        <taxon>Periconia</taxon>
    </lineage>
</organism>
<keyword evidence="1" id="KW-1133">Transmembrane helix</keyword>
<feature type="transmembrane region" description="Helical" evidence="1">
    <location>
        <begin position="367"/>
        <end position="392"/>
    </location>
</feature>
<feature type="transmembrane region" description="Helical" evidence="1">
    <location>
        <begin position="404"/>
        <end position="425"/>
    </location>
</feature>
<evidence type="ECO:0000313" key="3">
    <source>
        <dbReference type="Proteomes" id="UP000244855"/>
    </source>
</evidence>
<keyword evidence="3" id="KW-1185">Reference proteome</keyword>
<proteinExistence type="predicted"/>
<feature type="transmembrane region" description="Helical" evidence="1">
    <location>
        <begin position="467"/>
        <end position="489"/>
    </location>
</feature>
<dbReference type="AlphaFoldDB" id="A0A2V1D3K3"/>
<dbReference type="EMBL" id="KZ805664">
    <property type="protein sequence ID" value="PVH92611.1"/>
    <property type="molecule type" value="Genomic_DNA"/>
</dbReference>
<reference evidence="2 3" key="1">
    <citation type="journal article" date="2018" name="Sci. Rep.">
        <title>Comparative genomics provides insights into the lifestyle and reveals functional heterogeneity of dark septate endophytic fungi.</title>
        <authorList>
            <person name="Knapp D.G."/>
            <person name="Nemeth J.B."/>
            <person name="Barry K."/>
            <person name="Hainaut M."/>
            <person name="Henrissat B."/>
            <person name="Johnson J."/>
            <person name="Kuo A."/>
            <person name="Lim J.H.P."/>
            <person name="Lipzen A."/>
            <person name="Nolan M."/>
            <person name="Ohm R.A."/>
            <person name="Tamas L."/>
            <person name="Grigoriev I.V."/>
            <person name="Spatafora J.W."/>
            <person name="Nagy L.G."/>
            <person name="Kovacs G.M."/>
        </authorList>
    </citation>
    <scope>NUCLEOTIDE SEQUENCE [LARGE SCALE GENOMIC DNA]</scope>
    <source>
        <strain evidence="2 3">DSE2036</strain>
    </source>
</reference>
<keyword evidence="1" id="KW-0812">Transmembrane</keyword>
<accession>A0A2V1D3K3</accession>
<feature type="transmembrane region" description="Helical" evidence="1">
    <location>
        <begin position="232"/>
        <end position="253"/>
    </location>
</feature>
<protein>
    <submittedName>
        <fullName evidence="2">Uncharacterized protein</fullName>
    </submittedName>
</protein>
<keyword evidence="1" id="KW-0472">Membrane</keyword>
<name>A0A2V1D3K3_9PLEO</name>
<dbReference type="STRING" id="97972.A0A2V1D3K3"/>
<sequence length="499" mass="54294">MNASASMRSAYVRQSLAVLHPVRKPLPNIPRTARPGDSDKLRDFKALDFVEYRETCNKEKHAPGPFYDLQKADGESIDNPQSSKIEGARVRKIFTTFPYRDPIYLVALVFLIGSIDLVINACIDLLPHTVPYPTHHHLEARELEEPMTVSGTAEIEMEEPLSVPITLLIGSILFFAAGIFDTFGALNADHGTFEVDEETCGVARFKPALLGTPQFKWIPDRAKFINLTTTDVAFQAGLIVLFGGVIFMYAGIVDFPNVVDDESPLFGFVVIGPQIIHGFLFFIANAILALSGQKKWWQPKPEDPDWVSAVLNTGGGFGFMVAGFLLLSKNEVAAAVSTLCGSLMFAIGSLVRFVTFEIRRDVNVTSFLLEGIANLFTLPLITNTASTLSLLLRNPAHINPATILFARLFGGVVIGGLSTALFVGATNTSTGIGSRKVTYLMLGVGEAVLIPILAAEAAKGSRADAAITVKTALSSIAMLIPVLLWRFYVVFVRPDLFLE</sequence>
<feature type="transmembrane region" description="Helical" evidence="1">
    <location>
        <begin position="103"/>
        <end position="126"/>
    </location>
</feature>
<feature type="transmembrane region" description="Helical" evidence="1">
    <location>
        <begin position="309"/>
        <end position="327"/>
    </location>
</feature>
<dbReference type="OrthoDB" id="2603at2759"/>
<feature type="transmembrane region" description="Helical" evidence="1">
    <location>
        <begin position="333"/>
        <end position="355"/>
    </location>
</feature>
<feature type="transmembrane region" description="Helical" evidence="1">
    <location>
        <begin position="265"/>
        <end position="288"/>
    </location>
</feature>
<gene>
    <name evidence="2" type="ORF">DM02DRAFT_733593</name>
</gene>
<dbReference type="Proteomes" id="UP000244855">
    <property type="component" value="Unassembled WGS sequence"/>
</dbReference>
<feature type="transmembrane region" description="Helical" evidence="1">
    <location>
        <begin position="161"/>
        <end position="180"/>
    </location>
</feature>
<evidence type="ECO:0000313" key="2">
    <source>
        <dbReference type="EMBL" id="PVH92611.1"/>
    </source>
</evidence>